<feature type="transmembrane region" description="Helical" evidence="2">
    <location>
        <begin position="46"/>
        <end position="64"/>
    </location>
</feature>
<keyword evidence="4" id="KW-1185">Reference proteome</keyword>
<feature type="transmembrane region" description="Helical" evidence="2">
    <location>
        <begin position="214"/>
        <end position="231"/>
    </location>
</feature>
<evidence type="ECO:0000313" key="4">
    <source>
        <dbReference type="Proteomes" id="UP000289738"/>
    </source>
</evidence>
<feature type="transmembrane region" description="Helical" evidence="2">
    <location>
        <begin position="251"/>
        <end position="268"/>
    </location>
</feature>
<feature type="transmembrane region" description="Helical" evidence="2">
    <location>
        <begin position="76"/>
        <end position="94"/>
    </location>
</feature>
<proteinExistence type="predicted"/>
<evidence type="ECO:0000256" key="1">
    <source>
        <dbReference type="SAM" id="MobiDB-lite"/>
    </source>
</evidence>
<feature type="transmembrane region" description="Helical" evidence="2">
    <location>
        <begin position="308"/>
        <end position="330"/>
    </location>
</feature>
<keyword evidence="2" id="KW-0472">Membrane</keyword>
<evidence type="ECO:0000313" key="3">
    <source>
        <dbReference type="EMBL" id="RYR24128.1"/>
    </source>
</evidence>
<evidence type="ECO:0000256" key="2">
    <source>
        <dbReference type="SAM" id="Phobius"/>
    </source>
</evidence>
<reference evidence="3 4" key="1">
    <citation type="submission" date="2019-01" db="EMBL/GenBank/DDBJ databases">
        <title>Sequencing of cultivated peanut Arachis hypogaea provides insights into genome evolution and oil improvement.</title>
        <authorList>
            <person name="Chen X."/>
        </authorList>
    </citation>
    <scope>NUCLEOTIDE SEQUENCE [LARGE SCALE GENOMIC DNA]</scope>
    <source>
        <strain evidence="4">cv. Fuhuasheng</strain>
        <tissue evidence="3">Leaves</tissue>
    </source>
</reference>
<keyword evidence="2" id="KW-1133">Transmembrane helix</keyword>
<keyword evidence="2" id="KW-0812">Transmembrane</keyword>
<feature type="transmembrane region" description="Helical" evidence="2">
    <location>
        <begin position="128"/>
        <end position="148"/>
    </location>
</feature>
<feature type="transmembrane region" description="Helical" evidence="2">
    <location>
        <begin position="367"/>
        <end position="388"/>
    </location>
</feature>
<sequence>MMDQIFIVIIIVGLIIGILGVSAYRNFLVVLPILLLKDPTKPAEHLVSYLLLPVSVKLLAWVTSGICTDIFGSEKVVGIIIIALSLMMEFLRVTGLVGNEFYICGFGFLEGATKIVGAILISRRAGRVNAGWVIFSAIYLQCLVALSSEIRSMTKFTDIPSPSDVHRIYAFRIFVPGKVVVTVITTCLAVGYGFYCYWKRPIWAQLRQQTHHEFLMVIAGISFLSGLSYLSQLLYLNLIFRSAPLVPPANLKTLLLIAILVFVCLVFFSRHNYRCLIFVVFFILKATFMVNAFCQTPFKKEDYGLELFWPYFIDNTISNVVNATIVVVAAESFPEETRAACLVISGAAGMLGEILAALWFLRAGHRIRVSFFLLVVISLIAVFTSVAVPDPPNNQQNPAPPNNQQDNQQNPAPPNNQPGDHQE</sequence>
<comment type="caution">
    <text evidence="3">The sequence shown here is derived from an EMBL/GenBank/DDBJ whole genome shotgun (WGS) entry which is preliminary data.</text>
</comment>
<feature type="transmembrane region" description="Helical" evidence="2">
    <location>
        <begin position="275"/>
        <end position="293"/>
    </location>
</feature>
<organism evidence="3 4">
    <name type="scientific">Arachis hypogaea</name>
    <name type="common">Peanut</name>
    <dbReference type="NCBI Taxonomy" id="3818"/>
    <lineage>
        <taxon>Eukaryota</taxon>
        <taxon>Viridiplantae</taxon>
        <taxon>Streptophyta</taxon>
        <taxon>Embryophyta</taxon>
        <taxon>Tracheophyta</taxon>
        <taxon>Spermatophyta</taxon>
        <taxon>Magnoliopsida</taxon>
        <taxon>eudicotyledons</taxon>
        <taxon>Gunneridae</taxon>
        <taxon>Pentapetalae</taxon>
        <taxon>rosids</taxon>
        <taxon>fabids</taxon>
        <taxon>Fabales</taxon>
        <taxon>Fabaceae</taxon>
        <taxon>Papilionoideae</taxon>
        <taxon>50 kb inversion clade</taxon>
        <taxon>dalbergioids sensu lato</taxon>
        <taxon>Dalbergieae</taxon>
        <taxon>Pterocarpus clade</taxon>
        <taxon>Arachis</taxon>
    </lineage>
</organism>
<dbReference type="InterPro" id="IPR036259">
    <property type="entry name" value="MFS_trans_sf"/>
</dbReference>
<dbReference type="Proteomes" id="UP000289738">
    <property type="component" value="Chromosome B02"/>
</dbReference>
<feature type="transmembrane region" description="Helical" evidence="2">
    <location>
        <begin position="168"/>
        <end position="194"/>
    </location>
</feature>
<feature type="region of interest" description="Disordered" evidence="1">
    <location>
        <begin position="391"/>
        <end position="423"/>
    </location>
</feature>
<feature type="compositionally biased region" description="Low complexity" evidence="1">
    <location>
        <begin position="393"/>
        <end position="410"/>
    </location>
</feature>
<protein>
    <submittedName>
        <fullName evidence="3">Uncharacterized protein</fullName>
    </submittedName>
</protein>
<feature type="transmembrane region" description="Helical" evidence="2">
    <location>
        <begin position="7"/>
        <end position="34"/>
    </location>
</feature>
<name>A0A445ACM2_ARAHY</name>
<feature type="transmembrane region" description="Helical" evidence="2">
    <location>
        <begin position="100"/>
        <end position="121"/>
    </location>
</feature>
<accession>A0A445ACM2</accession>
<dbReference type="Gene3D" id="1.20.1250.20">
    <property type="entry name" value="MFS general substrate transporter like domains"/>
    <property type="match status" value="1"/>
</dbReference>
<dbReference type="EMBL" id="SDMP01000012">
    <property type="protein sequence ID" value="RYR24128.1"/>
    <property type="molecule type" value="Genomic_DNA"/>
</dbReference>
<gene>
    <name evidence="3" type="ORF">Ahy_B02g057624</name>
</gene>
<dbReference type="AlphaFoldDB" id="A0A445ACM2"/>
<feature type="transmembrane region" description="Helical" evidence="2">
    <location>
        <begin position="342"/>
        <end position="361"/>
    </location>
</feature>